<sequence length="274" mass="31211">MAAAIHSNSAAEASKGPQQPLTLYTTQTPNGIKISIALEELEIPYKVFKHDFVARTQKEPWYLAINPNGRIPAITDTFSDGSQIHLWESGSILKYLVEQYDKDFKLWYPAGTRENYELFSWLFFQIGGLGPMQGQMTHFNRHVTEKIPYAIERYSNETRRLYSVLEKQLATSQSGFILSKFTIVDICFWSMVAASGWAGVSLAEFPEIHRWYEKVLSRPSVAKGMNVPEPHPIQVLMDDKTGQKAKEFEEYSRSWVMTGMAKDAEGLKKRDPAC</sequence>
<dbReference type="EC" id="2.5.1.18" evidence="1"/>
<gene>
    <name evidence="1" type="primary">GST2_1</name>
    <name evidence="1" type="ORF">H2198_006440</name>
</gene>
<dbReference type="EMBL" id="JAPDRQ010000119">
    <property type="protein sequence ID" value="KAJ9654497.1"/>
    <property type="molecule type" value="Genomic_DNA"/>
</dbReference>
<reference evidence="1" key="1">
    <citation type="submission" date="2022-10" db="EMBL/GenBank/DDBJ databases">
        <title>Culturing micro-colonial fungi from biological soil crusts in the Mojave desert and describing Neophaeococcomyces mojavensis, and introducing the new genera and species Taxawa tesnikishii.</title>
        <authorList>
            <person name="Kurbessoian T."/>
            <person name="Stajich J.E."/>
        </authorList>
    </citation>
    <scope>NUCLEOTIDE SEQUENCE</scope>
    <source>
        <strain evidence="1">JES_112</strain>
    </source>
</reference>
<accession>A0ACC3A3B3</accession>
<proteinExistence type="predicted"/>
<dbReference type="Proteomes" id="UP001172386">
    <property type="component" value="Unassembled WGS sequence"/>
</dbReference>
<protein>
    <submittedName>
        <fullName evidence="1">Glutathione S-transferase 2</fullName>
        <ecNumber evidence="1">2.5.1.18</ecNumber>
    </submittedName>
</protein>
<keyword evidence="2" id="KW-1185">Reference proteome</keyword>
<evidence type="ECO:0000313" key="1">
    <source>
        <dbReference type="EMBL" id="KAJ9654497.1"/>
    </source>
</evidence>
<name>A0ACC3A3B3_9EURO</name>
<comment type="caution">
    <text evidence="1">The sequence shown here is derived from an EMBL/GenBank/DDBJ whole genome shotgun (WGS) entry which is preliminary data.</text>
</comment>
<keyword evidence="1" id="KW-0808">Transferase</keyword>
<evidence type="ECO:0000313" key="2">
    <source>
        <dbReference type="Proteomes" id="UP001172386"/>
    </source>
</evidence>
<organism evidence="1 2">
    <name type="scientific">Neophaeococcomyces mojaviensis</name>
    <dbReference type="NCBI Taxonomy" id="3383035"/>
    <lineage>
        <taxon>Eukaryota</taxon>
        <taxon>Fungi</taxon>
        <taxon>Dikarya</taxon>
        <taxon>Ascomycota</taxon>
        <taxon>Pezizomycotina</taxon>
        <taxon>Eurotiomycetes</taxon>
        <taxon>Chaetothyriomycetidae</taxon>
        <taxon>Chaetothyriales</taxon>
        <taxon>Chaetothyriales incertae sedis</taxon>
        <taxon>Neophaeococcomyces</taxon>
    </lineage>
</organism>